<sequence>MNSNILRLTEKIIHMHRVLLVMILVSLSGCEKRKTLTAQEIVDKSILVSGGENYKRSNIDFDFRDMHYSSKLENGKKILQRQIKTDTDRIFDRKTSSGFERYINDTLMVLADTTANKFANSVNSVHYFAYLPYGLNDRAVQKKLLGTVDIEGKEYHKVEISFQEEGGGDDYDDVYIYWFNTQTNKPDFLAYEFHVNGGGQRFREAFNERTIGGIRFVDYKNYKPKQENTSIYQIDSLYLKNGLELLSEIKLENIEVSPGSYN</sequence>
<dbReference type="Proteomes" id="UP001356308">
    <property type="component" value="Unassembled WGS sequence"/>
</dbReference>
<dbReference type="PROSITE" id="PS51257">
    <property type="entry name" value="PROKAR_LIPOPROTEIN"/>
    <property type="match status" value="1"/>
</dbReference>
<dbReference type="RefSeq" id="WP_272650547.1">
    <property type="nucleotide sequence ID" value="NZ_JAZDDG010000003.1"/>
</dbReference>
<protein>
    <submittedName>
        <fullName evidence="1">DUF6503 family protein</fullName>
    </submittedName>
</protein>
<accession>A0ABU7IRY2</accession>
<evidence type="ECO:0000313" key="2">
    <source>
        <dbReference type="Proteomes" id="UP001356308"/>
    </source>
</evidence>
<dbReference type="InterPro" id="IPR045444">
    <property type="entry name" value="DUF6503"/>
</dbReference>
<evidence type="ECO:0000313" key="1">
    <source>
        <dbReference type="EMBL" id="MEE1975724.1"/>
    </source>
</evidence>
<organism evidence="1 2">
    <name type="scientific">Maribacter cobaltidurans</name>
    <dbReference type="NCBI Taxonomy" id="1178778"/>
    <lineage>
        <taxon>Bacteria</taxon>
        <taxon>Pseudomonadati</taxon>
        <taxon>Bacteroidota</taxon>
        <taxon>Flavobacteriia</taxon>
        <taxon>Flavobacteriales</taxon>
        <taxon>Flavobacteriaceae</taxon>
        <taxon>Maribacter</taxon>
    </lineage>
</organism>
<proteinExistence type="predicted"/>
<dbReference type="EMBL" id="JAZDDG010000003">
    <property type="protein sequence ID" value="MEE1975724.1"/>
    <property type="molecule type" value="Genomic_DNA"/>
</dbReference>
<comment type="caution">
    <text evidence="1">The sequence shown here is derived from an EMBL/GenBank/DDBJ whole genome shotgun (WGS) entry which is preliminary data.</text>
</comment>
<dbReference type="Pfam" id="PF20113">
    <property type="entry name" value="DUF6503"/>
    <property type="match status" value="1"/>
</dbReference>
<keyword evidence="2" id="KW-1185">Reference proteome</keyword>
<name>A0ABU7IRY2_9FLAO</name>
<reference evidence="1 2" key="1">
    <citation type="submission" date="2024-01" db="EMBL/GenBank/DDBJ databases">
        <title>Maribacter spp. originated from different algae showed divergent polysaccharides utilization ability.</title>
        <authorList>
            <person name="Wang H."/>
            <person name="Wu Y."/>
        </authorList>
    </citation>
    <scope>NUCLEOTIDE SEQUENCE [LARGE SCALE GENOMIC DNA]</scope>
    <source>
        <strain evidence="1 2">PR1</strain>
    </source>
</reference>
<gene>
    <name evidence="1" type="ORF">V1I91_06565</name>
</gene>